<evidence type="ECO:0000256" key="10">
    <source>
        <dbReference type="ARBA" id="ARBA00034617"/>
    </source>
</evidence>
<dbReference type="GO" id="GO:0005634">
    <property type="term" value="C:nucleus"/>
    <property type="evidence" value="ECO:0007669"/>
    <property type="project" value="UniProtKB-SubCell"/>
</dbReference>
<feature type="domain" description="Helicase C-terminal" evidence="13">
    <location>
        <begin position="232"/>
        <end position="377"/>
    </location>
</feature>
<dbReference type="PANTHER" id="PTHR13710">
    <property type="entry name" value="DNA HELICASE RECQ FAMILY MEMBER"/>
    <property type="match status" value="1"/>
</dbReference>
<evidence type="ECO:0000313" key="14">
    <source>
        <dbReference type="EMBL" id="ODV89963.1"/>
    </source>
</evidence>
<keyword evidence="5 11" id="KW-0347">Helicase</keyword>
<evidence type="ECO:0000256" key="9">
    <source>
        <dbReference type="ARBA" id="ARBA00023242"/>
    </source>
</evidence>
<evidence type="ECO:0000256" key="5">
    <source>
        <dbReference type="ARBA" id="ARBA00022806"/>
    </source>
</evidence>
<dbReference type="CDD" id="cd18794">
    <property type="entry name" value="SF2_C_RecQ"/>
    <property type="match status" value="1"/>
</dbReference>
<dbReference type="EMBL" id="KV453842">
    <property type="protein sequence ID" value="ODV89963.1"/>
    <property type="molecule type" value="Genomic_DNA"/>
</dbReference>
<dbReference type="PROSITE" id="PS00690">
    <property type="entry name" value="DEAH_ATP_HELICASE"/>
    <property type="match status" value="1"/>
</dbReference>
<comment type="subcellular location">
    <subcellularLocation>
        <location evidence="1 11">Nucleus</location>
    </subcellularLocation>
</comment>
<dbReference type="OrthoDB" id="10261556at2759"/>
<evidence type="ECO:0000256" key="7">
    <source>
        <dbReference type="ARBA" id="ARBA00023125"/>
    </source>
</evidence>
<dbReference type="Gene3D" id="1.10.10.10">
    <property type="entry name" value="Winged helix-like DNA-binding domain superfamily/Winged helix DNA-binding domain"/>
    <property type="match status" value="1"/>
</dbReference>
<dbReference type="SUPFAM" id="SSF46785">
    <property type="entry name" value="Winged helix' DNA-binding domain"/>
    <property type="match status" value="1"/>
</dbReference>
<evidence type="ECO:0000256" key="3">
    <source>
        <dbReference type="ARBA" id="ARBA00022741"/>
    </source>
</evidence>
<dbReference type="InterPro" id="IPR004589">
    <property type="entry name" value="DNA_helicase_ATP-dep_RecQ"/>
</dbReference>
<evidence type="ECO:0000256" key="11">
    <source>
        <dbReference type="RuleBase" id="RU364117"/>
    </source>
</evidence>
<dbReference type="SMART" id="SM00487">
    <property type="entry name" value="DEXDc"/>
    <property type="match status" value="1"/>
</dbReference>
<sequence>MRYEWSADVQNALRNRFNLEGFRPCQLEAINATLKGLDTFVLMPTGGGKSLCYQLPALVSSGNTKGTTIVVSPLISLMQDQVMHLQKKNIKAQLINSTLSPEEKNAIMRIFANGELELLYVSPEMINASYQLGAALKQLHSNKMLSRFVVDEAHCVSSWGHDFRPDYKTLSILREQYPGIPIMALTATANNRVQSDIMHNLKLNDPVVVKQSFNRPNLFYEVRPKKNTMIKEMQQIITSQYRNASGIVYCFSKKACEDVAKSLSDLGISAHAYHAGMNAETRTRVQEMWQTGRYQVVCATIAFGMGIDKPDVRFVIHQTLPKNLEGYYQETGRAGRDGLPSRCILFYAYQDIGKIRYLITSQKDSTRELKDTQLEFLRYVLSYCENSTDCRRRQVLQYFNESFDAQDCGRQCDNCAKGTANNSAKVNATAVAKKIVQLSLSLRGQPVTMVTLIDIFMGSRSANMIKFGFHRIPGYGSGFQLKLGKSEIERLFHSLVAQDIL</sequence>
<keyword evidence="8" id="KW-0413">Isomerase</keyword>
<dbReference type="FunFam" id="3.40.50.300:FF:000340">
    <property type="entry name" value="Bloom syndrome, RecQ helicase"/>
    <property type="match status" value="1"/>
</dbReference>
<name>A0A1E4TE35_9ASCO</name>
<organism evidence="14 15">
    <name type="scientific">Tortispora caseinolytica NRRL Y-17796</name>
    <dbReference type="NCBI Taxonomy" id="767744"/>
    <lineage>
        <taxon>Eukaryota</taxon>
        <taxon>Fungi</taxon>
        <taxon>Dikarya</taxon>
        <taxon>Ascomycota</taxon>
        <taxon>Saccharomycotina</taxon>
        <taxon>Trigonopsidomycetes</taxon>
        <taxon>Trigonopsidales</taxon>
        <taxon>Trigonopsidaceae</taxon>
        <taxon>Tortispora</taxon>
    </lineage>
</organism>
<dbReference type="GO" id="GO:0005524">
    <property type="term" value="F:ATP binding"/>
    <property type="evidence" value="ECO:0007669"/>
    <property type="project" value="UniProtKB-KW"/>
</dbReference>
<dbReference type="NCBIfam" id="TIGR00614">
    <property type="entry name" value="recQ_fam"/>
    <property type="match status" value="1"/>
</dbReference>
<evidence type="ECO:0000256" key="1">
    <source>
        <dbReference type="ARBA" id="ARBA00004123"/>
    </source>
</evidence>
<feature type="domain" description="Helicase ATP-binding" evidence="12">
    <location>
        <begin position="30"/>
        <end position="207"/>
    </location>
</feature>
<dbReference type="GO" id="GO:0031422">
    <property type="term" value="C:RecQ family helicase-topoisomerase III complex"/>
    <property type="evidence" value="ECO:0007669"/>
    <property type="project" value="UniProtKB-ARBA"/>
</dbReference>
<evidence type="ECO:0000256" key="2">
    <source>
        <dbReference type="ARBA" id="ARBA00005446"/>
    </source>
</evidence>
<evidence type="ECO:0000256" key="6">
    <source>
        <dbReference type="ARBA" id="ARBA00022840"/>
    </source>
</evidence>
<evidence type="ECO:0000256" key="4">
    <source>
        <dbReference type="ARBA" id="ARBA00022801"/>
    </source>
</evidence>
<proteinExistence type="inferred from homology"/>
<dbReference type="PANTHER" id="PTHR13710:SF153">
    <property type="entry name" value="RECQ-LIKE DNA HELICASE BLM"/>
    <property type="match status" value="1"/>
</dbReference>
<dbReference type="GO" id="GO:0043138">
    <property type="term" value="F:3'-5' DNA helicase activity"/>
    <property type="evidence" value="ECO:0007669"/>
    <property type="project" value="UniProtKB-EC"/>
</dbReference>
<dbReference type="InterPro" id="IPR002464">
    <property type="entry name" value="DNA/RNA_helicase_DEAH_CS"/>
</dbReference>
<dbReference type="Pfam" id="PF09382">
    <property type="entry name" value="RQC"/>
    <property type="match status" value="1"/>
</dbReference>
<dbReference type="InterPro" id="IPR001650">
    <property type="entry name" value="Helicase_C-like"/>
</dbReference>
<dbReference type="InterPro" id="IPR032284">
    <property type="entry name" value="RecQ_Zn-bd"/>
</dbReference>
<dbReference type="PROSITE" id="PS51194">
    <property type="entry name" value="HELICASE_CTER"/>
    <property type="match status" value="1"/>
</dbReference>
<dbReference type="GO" id="GO:0000729">
    <property type="term" value="P:DNA double-strand break processing"/>
    <property type="evidence" value="ECO:0007669"/>
    <property type="project" value="UniProtKB-ARBA"/>
</dbReference>
<dbReference type="Pfam" id="PF00270">
    <property type="entry name" value="DEAD"/>
    <property type="match status" value="1"/>
</dbReference>
<dbReference type="Gene3D" id="3.40.50.300">
    <property type="entry name" value="P-loop containing nucleotide triphosphate hydrolases"/>
    <property type="match status" value="2"/>
</dbReference>
<keyword evidence="15" id="KW-1185">Reference proteome</keyword>
<dbReference type="PROSITE" id="PS51192">
    <property type="entry name" value="HELICASE_ATP_BIND_1"/>
    <property type="match status" value="1"/>
</dbReference>
<dbReference type="AlphaFoldDB" id="A0A1E4TE35"/>
<reference evidence="15" key="1">
    <citation type="submission" date="2016-02" db="EMBL/GenBank/DDBJ databases">
        <title>Comparative genomics of biotechnologically important yeasts.</title>
        <authorList>
            <consortium name="DOE Joint Genome Institute"/>
            <person name="Riley R."/>
            <person name="Haridas S."/>
            <person name="Wolfe K.H."/>
            <person name="Lopes M.R."/>
            <person name="Hittinger C.T."/>
            <person name="Goker M."/>
            <person name="Salamov A."/>
            <person name="Wisecaver J."/>
            <person name="Long T.M."/>
            <person name="Aerts A.L."/>
            <person name="Barry K."/>
            <person name="Choi C."/>
            <person name="Clum A."/>
            <person name="Coughlan A.Y."/>
            <person name="Deshpande S."/>
            <person name="Douglass A.P."/>
            <person name="Hanson S.J."/>
            <person name="Klenk H.-P."/>
            <person name="Labutti K."/>
            <person name="Lapidus A."/>
            <person name="Lindquist E."/>
            <person name="Lipzen A."/>
            <person name="Meier-Kolthoff J.P."/>
            <person name="Ohm R.A."/>
            <person name="Otillar R.P."/>
            <person name="Pangilinan J."/>
            <person name="Peng Y."/>
            <person name="Rokas A."/>
            <person name="Rosa C.A."/>
            <person name="Scheuner C."/>
            <person name="Sibirny A.A."/>
            <person name="Slot J.C."/>
            <person name="Stielow J.B."/>
            <person name="Sun H."/>
            <person name="Kurtzman C.P."/>
            <person name="Blackwell M."/>
            <person name="Jeffries T.W."/>
            <person name="Grigoriev I.V."/>
        </authorList>
    </citation>
    <scope>NUCLEOTIDE SEQUENCE [LARGE SCALE GENOMIC DNA]</scope>
    <source>
        <strain evidence="15">NRRL Y-17796</strain>
    </source>
</reference>
<comment type="catalytic activity">
    <reaction evidence="10 11">
        <text>Couples ATP hydrolysis with the unwinding of duplex DNA by translocating in the 3'-5' direction.</text>
        <dbReference type="EC" id="5.6.2.4"/>
    </reaction>
</comment>
<protein>
    <recommendedName>
        <fullName evidence="11">ATP-dependent DNA helicase</fullName>
        <ecNumber evidence="11">5.6.2.4</ecNumber>
    </recommendedName>
</protein>
<dbReference type="GO" id="GO:0006260">
    <property type="term" value="P:DNA replication"/>
    <property type="evidence" value="ECO:0007669"/>
    <property type="project" value="InterPro"/>
</dbReference>
<gene>
    <name evidence="14" type="ORF">CANCADRAFT_24928</name>
</gene>
<dbReference type="Proteomes" id="UP000095023">
    <property type="component" value="Unassembled WGS sequence"/>
</dbReference>
<keyword evidence="6 11" id="KW-0067">ATP-binding</keyword>
<dbReference type="InterPro" id="IPR018982">
    <property type="entry name" value="RQC_domain"/>
</dbReference>
<dbReference type="InterPro" id="IPR014001">
    <property type="entry name" value="Helicase_ATP-bd"/>
</dbReference>
<comment type="catalytic activity">
    <reaction evidence="11">
        <text>ATP + H2O = ADP + phosphate + H(+)</text>
        <dbReference type="Rhea" id="RHEA:13065"/>
        <dbReference type="ChEBI" id="CHEBI:15377"/>
        <dbReference type="ChEBI" id="CHEBI:15378"/>
        <dbReference type="ChEBI" id="CHEBI:30616"/>
        <dbReference type="ChEBI" id="CHEBI:43474"/>
        <dbReference type="ChEBI" id="CHEBI:456216"/>
    </reaction>
</comment>
<keyword evidence="9 11" id="KW-0539">Nucleus</keyword>
<evidence type="ECO:0000256" key="8">
    <source>
        <dbReference type="ARBA" id="ARBA00023235"/>
    </source>
</evidence>
<evidence type="ECO:0000259" key="12">
    <source>
        <dbReference type="PROSITE" id="PS51192"/>
    </source>
</evidence>
<dbReference type="Pfam" id="PF16124">
    <property type="entry name" value="RecQ_Zn_bind"/>
    <property type="match status" value="1"/>
</dbReference>
<keyword evidence="3 11" id="KW-0547">Nucleotide-binding</keyword>
<dbReference type="GO" id="GO:0006312">
    <property type="term" value="P:mitotic recombination"/>
    <property type="evidence" value="ECO:0007669"/>
    <property type="project" value="UniProtKB-ARBA"/>
</dbReference>
<dbReference type="GO" id="GO:0003677">
    <property type="term" value="F:DNA binding"/>
    <property type="evidence" value="ECO:0007669"/>
    <property type="project" value="UniProtKB-KW"/>
</dbReference>
<dbReference type="InterPro" id="IPR027417">
    <property type="entry name" value="P-loop_NTPase"/>
</dbReference>
<accession>A0A1E4TE35</accession>
<dbReference type="GO" id="GO:0000724">
    <property type="term" value="P:double-strand break repair via homologous recombination"/>
    <property type="evidence" value="ECO:0007669"/>
    <property type="project" value="TreeGrafter"/>
</dbReference>
<evidence type="ECO:0000259" key="13">
    <source>
        <dbReference type="PROSITE" id="PS51194"/>
    </source>
</evidence>
<keyword evidence="4 11" id="KW-0378">Hydrolase</keyword>
<dbReference type="FunFam" id="3.40.50.300:FF:000296">
    <property type="entry name" value="ATP-dependent DNA helicase RecQ"/>
    <property type="match status" value="1"/>
</dbReference>
<dbReference type="SUPFAM" id="SSF52540">
    <property type="entry name" value="P-loop containing nucleoside triphosphate hydrolases"/>
    <property type="match status" value="1"/>
</dbReference>
<dbReference type="CDD" id="cd17920">
    <property type="entry name" value="DEXHc_RecQ"/>
    <property type="match status" value="1"/>
</dbReference>
<dbReference type="Pfam" id="PF00271">
    <property type="entry name" value="Helicase_C"/>
    <property type="match status" value="1"/>
</dbReference>
<evidence type="ECO:0000313" key="15">
    <source>
        <dbReference type="Proteomes" id="UP000095023"/>
    </source>
</evidence>
<feature type="non-terminal residue" evidence="14">
    <location>
        <position position="501"/>
    </location>
</feature>
<keyword evidence="7" id="KW-0238">DNA-binding</keyword>
<dbReference type="GO" id="GO:0005737">
    <property type="term" value="C:cytoplasm"/>
    <property type="evidence" value="ECO:0007669"/>
    <property type="project" value="TreeGrafter"/>
</dbReference>
<dbReference type="GO" id="GO:0009378">
    <property type="term" value="F:four-way junction helicase activity"/>
    <property type="evidence" value="ECO:0007669"/>
    <property type="project" value="TreeGrafter"/>
</dbReference>
<dbReference type="InterPro" id="IPR011545">
    <property type="entry name" value="DEAD/DEAH_box_helicase_dom"/>
</dbReference>
<dbReference type="InterPro" id="IPR036390">
    <property type="entry name" value="WH_DNA-bd_sf"/>
</dbReference>
<dbReference type="InterPro" id="IPR036388">
    <property type="entry name" value="WH-like_DNA-bd_sf"/>
</dbReference>
<comment type="similarity">
    <text evidence="2 11">Belongs to the helicase family. RecQ subfamily.</text>
</comment>
<dbReference type="EC" id="5.6.2.4" evidence="11"/>
<dbReference type="SMART" id="SM00490">
    <property type="entry name" value="HELICc"/>
    <property type="match status" value="1"/>
</dbReference>
<dbReference type="GO" id="GO:0016887">
    <property type="term" value="F:ATP hydrolysis activity"/>
    <property type="evidence" value="ECO:0007669"/>
    <property type="project" value="RHEA"/>
</dbReference>
<dbReference type="GO" id="GO:0031573">
    <property type="term" value="P:mitotic intra-S DNA damage checkpoint signaling"/>
    <property type="evidence" value="ECO:0007669"/>
    <property type="project" value="UniProtKB-ARBA"/>
</dbReference>